<keyword evidence="10" id="KW-1185">Reference proteome</keyword>
<organism evidence="9 10">
    <name type="scientific">Kitasatospora putterlickiae</name>
    <dbReference type="NCBI Taxonomy" id="221725"/>
    <lineage>
        <taxon>Bacteria</taxon>
        <taxon>Bacillati</taxon>
        <taxon>Actinomycetota</taxon>
        <taxon>Actinomycetes</taxon>
        <taxon>Kitasatosporales</taxon>
        <taxon>Streptomycetaceae</taxon>
        <taxon>Kitasatospora</taxon>
    </lineage>
</organism>
<dbReference type="EMBL" id="BAAAKJ010000550">
    <property type="protein sequence ID" value="GAA1416273.1"/>
    <property type="molecule type" value="Genomic_DNA"/>
</dbReference>
<evidence type="ECO:0000313" key="9">
    <source>
        <dbReference type="EMBL" id="GAA1416273.1"/>
    </source>
</evidence>
<comment type="similarity">
    <text evidence="6">Belongs to the ABC-4 integral membrane protein family.</text>
</comment>
<evidence type="ECO:0000259" key="8">
    <source>
        <dbReference type="Pfam" id="PF02687"/>
    </source>
</evidence>
<dbReference type="Pfam" id="PF02687">
    <property type="entry name" value="FtsX"/>
    <property type="match status" value="1"/>
</dbReference>
<keyword evidence="5 7" id="KW-0472">Membrane</keyword>
<evidence type="ECO:0000256" key="7">
    <source>
        <dbReference type="SAM" id="Phobius"/>
    </source>
</evidence>
<dbReference type="InterPro" id="IPR050250">
    <property type="entry name" value="Macrolide_Exporter_MacB"/>
</dbReference>
<dbReference type="PANTHER" id="PTHR30572:SF4">
    <property type="entry name" value="ABC TRANSPORTER PERMEASE YTRF"/>
    <property type="match status" value="1"/>
</dbReference>
<feature type="domain" description="ABC3 transporter permease C-terminal" evidence="8">
    <location>
        <begin position="430"/>
        <end position="545"/>
    </location>
</feature>
<reference evidence="10" key="1">
    <citation type="journal article" date="2019" name="Int. J. Syst. Evol. Microbiol.">
        <title>The Global Catalogue of Microorganisms (GCM) 10K type strain sequencing project: providing services to taxonomists for standard genome sequencing and annotation.</title>
        <authorList>
            <consortium name="The Broad Institute Genomics Platform"/>
            <consortium name="The Broad Institute Genome Sequencing Center for Infectious Disease"/>
            <person name="Wu L."/>
            <person name="Ma J."/>
        </authorList>
    </citation>
    <scope>NUCLEOTIDE SEQUENCE [LARGE SCALE GENOMIC DNA]</scope>
    <source>
        <strain evidence="10">JCM 12393</strain>
    </source>
</reference>
<dbReference type="Proteomes" id="UP001499863">
    <property type="component" value="Unassembled WGS sequence"/>
</dbReference>
<evidence type="ECO:0000256" key="4">
    <source>
        <dbReference type="ARBA" id="ARBA00022989"/>
    </source>
</evidence>
<dbReference type="PANTHER" id="PTHR30572">
    <property type="entry name" value="MEMBRANE COMPONENT OF TRANSPORTER-RELATED"/>
    <property type="match status" value="1"/>
</dbReference>
<proteinExistence type="inferred from homology"/>
<dbReference type="InterPro" id="IPR003838">
    <property type="entry name" value="ABC3_permease_C"/>
</dbReference>
<name>A0ABP4J989_9ACTN</name>
<evidence type="ECO:0000256" key="1">
    <source>
        <dbReference type="ARBA" id="ARBA00004651"/>
    </source>
</evidence>
<protein>
    <recommendedName>
        <fullName evidence="8">ABC3 transporter permease C-terminal domain-containing protein</fullName>
    </recommendedName>
</protein>
<comment type="subcellular location">
    <subcellularLocation>
        <location evidence="1">Cell membrane</location>
        <topology evidence="1">Multi-pass membrane protein</topology>
    </subcellularLocation>
</comment>
<evidence type="ECO:0000313" key="10">
    <source>
        <dbReference type="Proteomes" id="UP001499863"/>
    </source>
</evidence>
<feature type="transmembrane region" description="Helical" evidence="7">
    <location>
        <begin position="523"/>
        <end position="546"/>
    </location>
</feature>
<feature type="transmembrane region" description="Helical" evidence="7">
    <location>
        <begin position="423"/>
        <end position="444"/>
    </location>
</feature>
<evidence type="ECO:0000256" key="6">
    <source>
        <dbReference type="ARBA" id="ARBA00038076"/>
    </source>
</evidence>
<evidence type="ECO:0000256" key="2">
    <source>
        <dbReference type="ARBA" id="ARBA00022475"/>
    </source>
</evidence>
<evidence type="ECO:0000256" key="5">
    <source>
        <dbReference type="ARBA" id="ARBA00023136"/>
    </source>
</evidence>
<feature type="transmembrane region" description="Helical" evidence="7">
    <location>
        <begin position="482"/>
        <end position="503"/>
    </location>
</feature>
<keyword evidence="2" id="KW-1003">Cell membrane</keyword>
<evidence type="ECO:0000256" key="3">
    <source>
        <dbReference type="ARBA" id="ARBA00022692"/>
    </source>
</evidence>
<comment type="caution">
    <text evidence="9">The sequence shown here is derived from an EMBL/GenBank/DDBJ whole genome shotgun (WGS) entry which is preliminary data.</text>
</comment>
<accession>A0ABP4J989</accession>
<gene>
    <name evidence="9" type="ORF">GCM10009639_70490</name>
</gene>
<sequence>MLAALPASDRDRAAHTVGADLRLSGVSGPPARQHGALAALPGVTGLTPVAEKSVFVGSSVVQTVALDSAAASAAGLPSLRQDLADRPAPALLAPLTAVPAHGIAVPGEPTALEVTVTASADRPLPEPGPELLLWIQDANGLTEQLAVPLPADGRPHTVTVPLAGGERRAHPLTLGRLGVDFTDRQRARTTLDLRLTRIGAVTDGQRTDLALPPGWSWARADPAPVDPAALGCPGTETAPGDTGVPGARGEYADACGWEGGGADLLHAVLRSHDPLSGATRQSVALTVRPGPGTGAPVLPVLPALADRALLDAVRAKAGDTVELDWDRDGGGVQKVLITGVVDGLPGYDRTHGHLLLDLRAVAANRALTGAPPPTATRWWLTSDDPAATRAAVAVDGRFGRPQSAPEVAAALADDPFRTGLRCAWLLVLVTAPLFAVTALTLHTVSAVRSRQREFAVLRALGVRTGELTALLRAEQVAVTVPPVLLGGALGLLLAALLPAFTVLDDRAGPVFPALATAPGRPATVLTALAAGLLLALAVLVLTRLLARVDLVRALRAGEDG</sequence>
<keyword evidence="3 7" id="KW-0812">Transmembrane</keyword>
<keyword evidence="4 7" id="KW-1133">Transmembrane helix</keyword>